<sequence>MSSSLPSDFCFGTDNNTEPCVSSRQWSDVVRDQCQKRTKVYTDGSCHNQGQPNATAGFGVFWGDLHPYNHSGRVDGLQDNNRAELTAAHYAIRQAIAYKFSAITIVTDSEFVRMVIERPEDFYRIAYKNYHDLIFSIHAMSKQIEVSVEQVKSHAGNHGNEEADWLANISAYPEDVDILTRSLSRTRSQRRRSGRRRSRSQGRPS</sequence>
<dbReference type="InterPro" id="IPR002156">
    <property type="entry name" value="RNaseH_domain"/>
</dbReference>
<dbReference type="HOGENOM" id="CLU_030894_4_4_1"/>
<keyword evidence="4" id="KW-0540">Nuclease</keyword>
<keyword evidence="7" id="KW-0378">Hydrolase</keyword>
<gene>
    <name evidence="10" type="ORF">CAEBREN_24873</name>
</gene>
<proteinExistence type="inferred from homology"/>
<dbReference type="InParanoid" id="G0P1N0"/>
<dbReference type="InterPro" id="IPR036397">
    <property type="entry name" value="RNaseH_sf"/>
</dbReference>
<dbReference type="PANTHER" id="PTHR10642">
    <property type="entry name" value="RIBONUCLEASE H1"/>
    <property type="match status" value="1"/>
</dbReference>
<evidence type="ECO:0000256" key="8">
    <source>
        <dbReference type="SAM" id="MobiDB-lite"/>
    </source>
</evidence>
<organism evidence="11">
    <name type="scientific">Caenorhabditis brenneri</name>
    <name type="common">Nematode worm</name>
    <dbReference type="NCBI Taxonomy" id="135651"/>
    <lineage>
        <taxon>Eukaryota</taxon>
        <taxon>Metazoa</taxon>
        <taxon>Ecdysozoa</taxon>
        <taxon>Nematoda</taxon>
        <taxon>Chromadorea</taxon>
        <taxon>Rhabditida</taxon>
        <taxon>Rhabditina</taxon>
        <taxon>Rhabditomorpha</taxon>
        <taxon>Rhabditoidea</taxon>
        <taxon>Rhabditidae</taxon>
        <taxon>Peloderinae</taxon>
        <taxon>Caenorhabditis</taxon>
    </lineage>
</organism>
<evidence type="ECO:0000256" key="3">
    <source>
        <dbReference type="ARBA" id="ARBA00012180"/>
    </source>
</evidence>
<evidence type="ECO:0000256" key="5">
    <source>
        <dbReference type="ARBA" id="ARBA00022723"/>
    </source>
</evidence>
<name>G0P1N0_CAEBE</name>
<dbReference type="STRING" id="135651.G0P1N0"/>
<reference evidence="11" key="1">
    <citation type="submission" date="2011-07" db="EMBL/GenBank/DDBJ databases">
        <authorList>
            <consortium name="Caenorhabditis brenneri Sequencing and Analysis Consortium"/>
            <person name="Wilson R.K."/>
        </authorList>
    </citation>
    <scope>NUCLEOTIDE SEQUENCE [LARGE SCALE GENOMIC DNA]</scope>
    <source>
        <strain evidence="11">PB2801</strain>
    </source>
</reference>
<dbReference type="PROSITE" id="PS50879">
    <property type="entry name" value="RNASE_H_1"/>
    <property type="match status" value="1"/>
</dbReference>
<evidence type="ECO:0000256" key="6">
    <source>
        <dbReference type="ARBA" id="ARBA00022759"/>
    </source>
</evidence>
<dbReference type="EC" id="3.1.26.4" evidence="3"/>
<dbReference type="AlphaFoldDB" id="G0P1N0"/>
<keyword evidence="6" id="KW-0255">Endonuclease</keyword>
<feature type="region of interest" description="Disordered" evidence="8">
    <location>
        <begin position="183"/>
        <end position="205"/>
    </location>
</feature>
<dbReference type="InterPro" id="IPR012337">
    <property type="entry name" value="RNaseH-like_sf"/>
</dbReference>
<dbReference type="InterPro" id="IPR050092">
    <property type="entry name" value="RNase_H"/>
</dbReference>
<accession>G0P1N0</accession>
<comment type="similarity">
    <text evidence="2">Belongs to the RNase H family.</text>
</comment>
<dbReference type="GO" id="GO:0004523">
    <property type="term" value="F:RNA-DNA hybrid ribonuclease activity"/>
    <property type="evidence" value="ECO:0007669"/>
    <property type="project" value="UniProtKB-EC"/>
</dbReference>
<evidence type="ECO:0000313" key="10">
    <source>
        <dbReference type="EMBL" id="EGT42752.1"/>
    </source>
</evidence>
<dbReference type="SUPFAM" id="SSF53098">
    <property type="entry name" value="Ribonuclease H-like"/>
    <property type="match status" value="1"/>
</dbReference>
<protein>
    <recommendedName>
        <fullName evidence="3">ribonuclease H</fullName>
        <ecNumber evidence="3">3.1.26.4</ecNumber>
    </recommendedName>
</protein>
<dbReference type="GO" id="GO:0003676">
    <property type="term" value="F:nucleic acid binding"/>
    <property type="evidence" value="ECO:0007669"/>
    <property type="project" value="InterPro"/>
</dbReference>
<dbReference type="GO" id="GO:0046872">
    <property type="term" value="F:metal ion binding"/>
    <property type="evidence" value="ECO:0007669"/>
    <property type="project" value="UniProtKB-KW"/>
</dbReference>
<keyword evidence="5" id="KW-0479">Metal-binding</keyword>
<feature type="domain" description="RNase H type-1" evidence="9">
    <location>
        <begin position="34"/>
        <end position="172"/>
    </location>
</feature>
<evidence type="ECO:0000256" key="7">
    <source>
        <dbReference type="ARBA" id="ARBA00022801"/>
    </source>
</evidence>
<dbReference type="eggNOG" id="KOG3752">
    <property type="taxonomic scope" value="Eukaryota"/>
</dbReference>
<dbReference type="CDD" id="cd09280">
    <property type="entry name" value="RNase_HI_eukaryote_like"/>
    <property type="match status" value="1"/>
</dbReference>
<evidence type="ECO:0000313" key="11">
    <source>
        <dbReference type="Proteomes" id="UP000008068"/>
    </source>
</evidence>
<feature type="compositionally biased region" description="Basic residues" evidence="8">
    <location>
        <begin position="187"/>
        <end position="205"/>
    </location>
</feature>
<dbReference type="Gene3D" id="3.30.420.10">
    <property type="entry name" value="Ribonuclease H-like superfamily/Ribonuclease H"/>
    <property type="match status" value="1"/>
</dbReference>
<keyword evidence="11" id="KW-1185">Reference proteome</keyword>
<dbReference type="PANTHER" id="PTHR10642:SF26">
    <property type="entry name" value="RIBONUCLEASE H1"/>
    <property type="match status" value="1"/>
</dbReference>
<dbReference type="OrthoDB" id="90239at2759"/>
<dbReference type="EMBL" id="GL380016">
    <property type="protein sequence ID" value="EGT42752.1"/>
    <property type="molecule type" value="Genomic_DNA"/>
</dbReference>
<evidence type="ECO:0000259" key="9">
    <source>
        <dbReference type="PROSITE" id="PS50879"/>
    </source>
</evidence>
<evidence type="ECO:0000256" key="4">
    <source>
        <dbReference type="ARBA" id="ARBA00022722"/>
    </source>
</evidence>
<dbReference type="Pfam" id="PF00075">
    <property type="entry name" value="RNase_H"/>
    <property type="match status" value="1"/>
</dbReference>
<dbReference type="GO" id="GO:0043137">
    <property type="term" value="P:DNA replication, removal of RNA primer"/>
    <property type="evidence" value="ECO:0007669"/>
    <property type="project" value="TreeGrafter"/>
</dbReference>
<evidence type="ECO:0000256" key="1">
    <source>
        <dbReference type="ARBA" id="ARBA00000077"/>
    </source>
</evidence>
<dbReference type="Proteomes" id="UP000008068">
    <property type="component" value="Unassembled WGS sequence"/>
</dbReference>
<dbReference type="OMA" id="FGHEGEH"/>
<evidence type="ECO:0000256" key="2">
    <source>
        <dbReference type="ARBA" id="ARBA00005300"/>
    </source>
</evidence>
<comment type="catalytic activity">
    <reaction evidence="1">
        <text>Endonucleolytic cleavage to 5'-phosphomonoester.</text>
        <dbReference type="EC" id="3.1.26.4"/>
    </reaction>
</comment>